<organism evidence="1 2">
    <name type="scientific">Amniculicola lignicola CBS 123094</name>
    <dbReference type="NCBI Taxonomy" id="1392246"/>
    <lineage>
        <taxon>Eukaryota</taxon>
        <taxon>Fungi</taxon>
        <taxon>Dikarya</taxon>
        <taxon>Ascomycota</taxon>
        <taxon>Pezizomycotina</taxon>
        <taxon>Dothideomycetes</taxon>
        <taxon>Pleosporomycetidae</taxon>
        <taxon>Pleosporales</taxon>
        <taxon>Amniculicolaceae</taxon>
        <taxon>Amniculicola</taxon>
    </lineage>
</organism>
<gene>
    <name evidence="1" type="ORF">P154DRAFT_393041</name>
</gene>
<dbReference type="EMBL" id="ML977642">
    <property type="protein sequence ID" value="KAF1995262.1"/>
    <property type="molecule type" value="Genomic_DNA"/>
</dbReference>
<protein>
    <submittedName>
        <fullName evidence="1">Uncharacterized protein</fullName>
    </submittedName>
</protein>
<reference evidence="1" key="1">
    <citation type="journal article" date="2020" name="Stud. Mycol.">
        <title>101 Dothideomycetes genomes: a test case for predicting lifestyles and emergence of pathogens.</title>
        <authorList>
            <person name="Haridas S."/>
            <person name="Albert R."/>
            <person name="Binder M."/>
            <person name="Bloem J."/>
            <person name="Labutti K."/>
            <person name="Salamov A."/>
            <person name="Andreopoulos B."/>
            <person name="Baker S."/>
            <person name="Barry K."/>
            <person name="Bills G."/>
            <person name="Bluhm B."/>
            <person name="Cannon C."/>
            <person name="Castanera R."/>
            <person name="Culley D."/>
            <person name="Daum C."/>
            <person name="Ezra D."/>
            <person name="Gonzalez J."/>
            <person name="Henrissat B."/>
            <person name="Kuo A."/>
            <person name="Liang C."/>
            <person name="Lipzen A."/>
            <person name="Lutzoni F."/>
            <person name="Magnuson J."/>
            <person name="Mondo S."/>
            <person name="Nolan M."/>
            <person name="Ohm R."/>
            <person name="Pangilinan J."/>
            <person name="Park H.-J."/>
            <person name="Ramirez L."/>
            <person name="Alfaro M."/>
            <person name="Sun H."/>
            <person name="Tritt A."/>
            <person name="Yoshinaga Y."/>
            <person name="Zwiers L.-H."/>
            <person name="Turgeon B."/>
            <person name="Goodwin S."/>
            <person name="Spatafora J."/>
            <person name="Crous P."/>
            <person name="Grigoriev I."/>
        </authorList>
    </citation>
    <scope>NUCLEOTIDE SEQUENCE</scope>
    <source>
        <strain evidence="1">CBS 123094</strain>
    </source>
</reference>
<feature type="non-terminal residue" evidence="1">
    <location>
        <position position="61"/>
    </location>
</feature>
<proteinExistence type="predicted"/>
<evidence type="ECO:0000313" key="2">
    <source>
        <dbReference type="Proteomes" id="UP000799779"/>
    </source>
</evidence>
<evidence type="ECO:0000313" key="1">
    <source>
        <dbReference type="EMBL" id="KAF1995262.1"/>
    </source>
</evidence>
<name>A0A6A5VZZ8_9PLEO</name>
<accession>A0A6A5VZZ8</accession>
<sequence>RQEALTRFILSLSDQQLVTGLGILVAAVSNQCTLSGAEFDIALSLAWFSATVHLVALDVLQ</sequence>
<dbReference type="Proteomes" id="UP000799779">
    <property type="component" value="Unassembled WGS sequence"/>
</dbReference>
<keyword evidence="2" id="KW-1185">Reference proteome</keyword>
<dbReference type="AlphaFoldDB" id="A0A6A5VZZ8"/>
<feature type="non-terminal residue" evidence="1">
    <location>
        <position position="1"/>
    </location>
</feature>
<dbReference type="OrthoDB" id="5427664at2759"/>